<comment type="similarity">
    <text evidence="8">Belongs to the two pore domain potassium channel (TC 1.A.1.8) family.</text>
</comment>
<gene>
    <name evidence="12" type="primary">ORK1</name>
</gene>
<organism evidence="12">
    <name type="scientific">Bactrocera dorsalis</name>
    <name type="common">Oriental fruit fly</name>
    <name type="synonym">Dacus dorsalis</name>
    <dbReference type="NCBI Taxonomy" id="27457"/>
    <lineage>
        <taxon>Eukaryota</taxon>
        <taxon>Metazoa</taxon>
        <taxon>Ecdysozoa</taxon>
        <taxon>Arthropoda</taxon>
        <taxon>Hexapoda</taxon>
        <taxon>Insecta</taxon>
        <taxon>Pterygota</taxon>
        <taxon>Neoptera</taxon>
        <taxon>Endopterygota</taxon>
        <taxon>Diptera</taxon>
        <taxon>Brachycera</taxon>
        <taxon>Muscomorpha</taxon>
        <taxon>Tephritoidea</taxon>
        <taxon>Tephritidae</taxon>
        <taxon>Bactrocera</taxon>
        <taxon>Bactrocera</taxon>
    </lineage>
</organism>
<evidence type="ECO:0000313" key="12">
    <source>
        <dbReference type="EMBL" id="JAC40761.1"/>
    </source>
</evidence>
<dbReference type="OrthoDB" id="297496at2759"/>
<feature type="region of interest" description="Disordered" evidence="9">
    <location>
        <begin position="881"/>
        <end position="960"/>
    </location>
</feature>
<dbReference type="FunFam" id="1.10.287.70:FF:000210">
    <property type="entry name" value="Open rectifier potassium channel protein 1"/>
    <property type="match status" value="1"/>
</dbReference>
<dbReference type="PRINTS" id="PR01333">
    <property type="entry name" value="2POREKCHANEL"/>
</dbReference>
<feature type="transmembrane region" description="Helical" evidence="10">
    <location>
        <begin position="140"/>
        <end position="158"/>
    </location>
</feature>
<dbReference type="EMBL" id="GAKP01018191">
    <property type="protein sequence ID" value="JAC40761.1"/>
    <property type="molecule type" value="Transcribed_RNA"/>
</dbReference>
<feature type="compositionally biased region" description="Polar residues" evidence="9">
    <location>
        <begin position="881"/>
        <end position="895"/>
    </location>
</feature>
<dbReference type="PANTHER" id="PTHR11003">
    <property type="entry name" value="POTASSIUM CHANNEL, SUBFAMILY K"/>
    <property type="match status" value="1"/>
</dbReference>
<name>A0A034VBV1_BACDO</name>
<keyword evidence="6 10" id="KW-0472">Membrane</keyword>
<feature type="compositionally biased region" description="Polar residues" evidence="9">
    <location>
        <begin position="1050"/>
        <end position="1059"/>
    </location>
</feature>
<dbReference type="GO" id="GO:0022841">
    <property type="term" value="F:potassium ion leak channel activity"/>
    <property type="evidence" value="ECO:0007669"/>
    <property type="project" value="TreeGrafter"/>
</dbReference>
<reference evidence="12" key="1">
    <citation type="journal article" date="2014" name="BMC Genomics">
        <title>Characterizing the developmental transcriptome of the oriental fruit fly, Bactrocera dorsalis (Diptera: Tephritidae) through comparative genomic analysis with Drosophila melanogaster utilizing modENCODE datasets.</title>
        <authorList>
            <person name="Geib S.M."/>
            <person name="Calla B."/>
            <person name="Hall B."/>
            <person name="Hou S."/>
            <person name="Manoukis N.C."/>
        </authorList>
    </citation>
    <scope>NUCLEOTIDE SEQUENCE</scope>
    <source>
        <strain evidence="12">Punador</strain>
    </source>
</reference>
<feature type="transmembrane region" description="Helical" evidence="10">
    <location>
        <begin position="294"/>
        <end position="315"/>
    </location>
</feature>
<feature type="compositionally biased region" description="Low complexity" evidence="9">
    <location>
        <begin position="920"/>
        <end position="933"/>
    </location>
</feature>
<evidence type="ECO:0000256" key="9">
    <source>
        <dbReference type="SAM" id="MobiDB-lite"/>
    </source>
</evidence>
<feature type="domain" description="Potassium channel" evidence="11">
    <location>
        <begin position="137"/>
        <end position="194"/>
    </location>
</feature>
<dbReference type="InterPro" id="IPR003280">
    <property type="entry name" value="2pore_dom_K_chnl"/>
</dbReference>
<evidence type="ECO:0000256" key="6">
    <source>
        <dbReference type="ARBA" id="ARBA00023136"/>
    </source>
</evidence>
<accession>A0A034VBV1</accession>
<evidence type="ECO:0000256" key="8">
    <source>
        <dbReference type="RuleBase" id="RU003857"/>
    </source>
</evidence>
<feature type="transmembrane region" description="Helical" evidence="10">
    <location>
        <begin position="170"/>
        <end position="190"/>
    </location>
</feature>
<sequence>FLLCLQQTPKNRCINMYCLMFAKLLRAFPRGKVLCGGERKRPQDCVSRVMSPRRWILLLIFYIAYLMFGASIYYHIEHGIEKQKRATELRERIEINEYLVSELSGKNESTITEILENISDYCDKKVTNYTADEFEPPYTWTFYHSFFFAFTVCSTVGYGNIYPTTLAGRLIMIFYSIIGIPVNGILFAGLGDYFGKTFELIYRRYKKFKLSRDKHYVPPQLGLLTAILIALIPGIGIFILLPALVFTYFEKWSYSISIYFAYVTTTTIGFGDFVPTFGPDQPREFGAWFVVYEIFVIMWFIFALGYLVMIMGFITRGLQSKKLRRLEQQLSTNIKTTQNRIWSGVTKDVGHLRRILNELYILRVKPVYTEPDPTLQLHRSNSAPELSMYREDAPPEFPRKRAFSETYDVIEARGALAPIHASSDTALDKLDKQKSFQDADAFLQTTELLAKVVGALGAVRVPPPEEDEFSMYGGYHGLSDSQILASEWSYPSIHEAPKPRGRANSDYNFEPPWRQRRPTALPTEWTWSGDNERIQEAINNRYKEGDSRDLYRSSFGLPPREYVVNMEEDEPPKPRVKKFSMPDGLRKLFPSKKRPSQERITAAEAGTDVSMPNGARRFSIMSVPESARRAPPLDYYSTVAADANAPYYGNGKPSGLPGAPSSYPSDGSLTSKQPSGGLNGLAAGARRGSNAAVGGGPRKRRESIFTQKPAAGVRRGSLFPTSNAAGLTQRRGSLFTSGMQPNTGTPSRRGSLFPTGGRGAADRRPSLFSVASEEEREVLENTTIADLIRALEVMHTQTVMEEAADSPPVITHSDMGGIFGGSNKQRKMGNAGMDLPDVPPLFSLFSNDNKRAMNNAAANRLYARRSTVVGALPTSFNAPTGSTTTLAASGPTSMLTRRRKSSAVQQIPEPPPSYSERDTNVSSTTNSTTTPSNKFKRRFSVRPTALQIPPGKAPPPGANMNIALASQNIVPAAPTLPSASTQSVLQRRLSLRPSPLARELNISTSTSSASSSSDPSPTSPTGSGGTVTSTTRLLPSTSIATPAVGAATRPPTTGSTHSPLSRIVQIAQAQRKSSMQEGFPLERTQKPDDV</sequence>
<dbReference type="PANTHER" id="PTHR11003:SF331">
    <property type="entry name" value="OPEN RECTIFIER POTASSIUM CHANNEL PROTEIN 1"/>
    <property type="match status" value="1"/>
</dbReference>
<dbReference type="GO" id="GO:0015271">
    <property type="term" value="F:outward rectifier potassium channel activity"/>
    <property type="evidence" value="ECO:0007669"/>
    <property type="project" value="TreeGrafter"/>
</dbReference>
<feature type="transmembrane region" description="Helical" evidence="10">
    <location>
        <begin position="256"/>
        <end position="274"/>
    </location>
</feature>
<evidence type="ECO:0000259" key="11">
    <source>
        <dbReference type="Pfam" id="PF07885"/>
    </source>
</evidence>
<feature type="region of interest" description="Disordered" evidence="9">
    <location>
        <begin position="496"/>
        <end position="515"/>
    </location>
</feature>
<dbReference type="Gene3D" id="1.10.287.70">
    <property type="match status" value="1"/>
</dbReference>
<evidence type="ECO:0000256" key="3">
    <source>
        <dbReference type="ARBA" id="ARBA00022692"/>
    </source>
</evidence>
<keyword evidence="5 8" id="KW-0406">Ion transport</keyword>
<dbReference type="GO" id="GO:0030322">
    <property type="term" value="P:stabilization of membrane potential"/>
    <property type="evidence" value="ECO:0007669"/>
    <property type="project" value="TreeGrafter"/>
</dbReference>
<keyword evidence="7 8" id="KW-0407">Ion channel</keyword>
<dbReference type="Pfam" id="PF07885">
    <property type="entry name" value="Ion_trans_2"/>
    <property type="match status" value="2"/>
</dbReference>
<feature type="compositionally biased region" description="Polar residues" evidence="9">
    <location>
        <begin position="719"/>
        <end position="748"/>
    </location>
</feature>
<evidence type="ECO:0000256" key="10">
    <source>
        <dbReference type="SAM" id="Phobius"/>
    </source>
</evidence>
<feature type="domain" description="Potassium channel" evidence="11">
    <location>
        <begin position="237"/>
        <end position="312"/>
    </location>
</feature>
<keyword evidence="3 8" id="KW-0812">Transmembrane</keyword>
<evidence type="ECO:0000256" key="1">
    <source>
        <dbReference type="ARBA" id="ARBA00004141"/>
    </source>
</evidence>
<feature type="compositionally biased region" description="Polar residues" evidence="9">
    <location>
        <begin position="662"/>
        <end position="674"/>
    </location>
</feature>
<feature type="transmembrane region" description="Helical" evidence="10">
    <location>
        <begin position="55"/>
        <end position="76"/>
    </location>
</feature>
<feature type="region of interest" description="Disordered" evidence="9">
    <location>
        <begin position="1003"/>
        <end position="1090"/>
    </location>
</feature>
<dbReference type="AlphaFoldDB" id="A0A034VBV1"/>
<proteinExistence type="inferred from homology"/>
<keyword evidence="4 10" id="KW-1133">Transmembrane helix</keyword>
<dbReference type="GO" id="GO:0005886">
    <property type="term" value="C:plasma membrane"/>
    <property type="evidence" value="ECO:0007669"/>
    <property type="project" value="TreeGrafter"/>
</dbReference>
<evidence type="ECO:0000256" key="7">
    <source>
        <dbReference type="ARBA" id="ARBA00023303"/>
    </source>
</evidence>
<feature type="compositionally biased region" description="Polar residues" evidence="9">
    <location>
        <begin position="1067"/>
        <end position="1076"/>
    </location>
</feature>
<keyword evidence="2 8" id="KW-0813">Transport</keyword>
<evidence type="ECO:0000256" key="5">
    <source>
        <dbReference type="ARBA" id="ARBA00023065"/>
    </source>
</evidence>
<evidence type="ECO:0000256" key="4">
    <source>
        <dbReference type="ARBA" id="ARBA00022989"/>
    </source>
</evidence>
<feature type="non-terminal residue" evidence="12">
    <location>
        <position position="1"/>
    </location>
</feature>
<dbReference type="SUPFAM" id="SSF81324">
    <property type="entry name" value="Voltage-gated potassium channels"/>
    <property type="match status" value="2"/>
</dbReference>
<evidence type="ECO:0000256" key="2">
    <source>
        <dbReference type="ARBA" id="ARBA00022448"/>
    </source>
</evidence>
<feature type="compositionally biased region" description="Low complexity" evidence="9">
    <location>
        <begin position="1003"/>
        <end position="1031"/>
    </location>
</feature>
<dbReference type="InterPro" id="IPR013099">
    <property type="entry name" value="K_chnl_dom"/>
</dbReference>
<feature type="compositionally biased region" description="Low complexity" evidence="9">
    <location>
        <begin position="680"/>
        <end position="692"/>
    </location>
</feature>
<protein>
    <submittedName>
        <fullName evidence="12">Open rectifier potassium channel protein 1</fullName>
    </submittedName>
</protein>
<comment type="subcellular location">
    <subcellularLocation>
        <location evidence="1">Membrane</location>
        <topology evidence="1">Multi-pass membrane protein</topology>
    </subcellularLocation>
</comment>
<feature type="region of interest" description="Disordered" evidence="9">
    <location>
        <begin position="651"/>
        <end position="765"/>
    </location>
</feature>
<feature type="transmembrane region" description="Helical" evidence="10">
    <location>
        <begin position="221"/>
        <end position="249"/>
    </location>
</feature>